<protein>
    <recommendedName>
        <fullName evidence="1">DUF6876 domain-containing protein</fullName>
    </recommendedName>
</protein>
<evidence type="ECO:0000313" key="3">
    <source>
        <dbReference type="Proteomes" id="UP000590740"/>
    </source>
</evidence>
<proteinExistence type="predicted"/>
<sequence length="120" mass="13584">MTQKTLSKADLRQFTGTDQWYRHGLARNVLYTDGVQHVAEAGGAYWLVDEIAFAQSIPAVTAEEFQTWRLKVNADHAATLACDDGNGRIVFSKEIEFTDFPLDEISLYFTNNVMMLPSEY</sequence>
<evidence type="ECO:0000259" key="1">
    <source>
        <dbReference type="Pfam" id="PF21781"/>
    </source>
</evidence>
<dbReference type="AlphaFoldDB" id="A0A7W8DL88"/>
<feature type="domain" description="DUF6876" evidence="1">
    <location>
        <begin position="7"/>
        <end position="120"/>
    </location>
</feature>
<dbReference type="Proteomes" id="UP000590740">
    <property type="component" value="Unassembled WGS sequence"/>
</dbReference>
<name>A0A7W8DL88_9BACT</name>
<dbReference type="EMBL" id="JACHIG010000008">
    <property type="protein sequence ID" value="MBB5034114.1"/>
    <property type="molecule type" value="Genomic_DNA"/>
</dbReference>
<dbReference type="RefSeq" id="WP_184341586.1">
    <property type="nucleotide sequence ID" value="NZ_JACHIG010000008.1"/>
</dbReference>
<dbReference type="InterPro" id="IPR049241">
    <property type="entry name" value="DUF6876"/>
</dbReference>
<keyword evidence="3" id="KW-1185">Reference proteome</keyword>
<organism evidence="2 3">
    <name type="scientific">Prosthecobacter vanneervenii</name>
    <dbReference type="NCBI Taxonomy" id="48466"/>
    <lineage>
        <taxon>Bacteria</taxon>
        <taxon>Pseudomonadati</taxon>
        <taxon>Verrucomicrobiota</taxon>
        <taxon>Verrucomicrobiia</taxon>
        <taxon>Verrucomicrobiales</taxon>
        <taxon>Verrucomicrobiaceae</taxon>
        <taxon>Prosthecobacter</taxon>
    </lineage>
</organism>
<gene>
    <name evidence="2" type="ORF">HNQ65_003705</name>
</gene>
<accession>A0A7W8DL88</accession>
<evidence type="ECO:0000313" key="2">
    <source>
        <dbReference type="EMBL" id="MBB5034114.1"/>
    </source>
</evidence>
<dbReference type="Pfam" id="PF21781">
    <property type="entry name" value="DUF6876"/>
    <property type="match status" value="1"/>
</dbReference>
<comment type="caution">
    <text evidence="2">The sequence shown here is derived from an EMBL/GenBank/DDBJ whole genome shotgun (WGS) entry which is preliminary data.</text>
</comment>
<reference evidence="2 3" key="1">
    <citation type="submission" date="2020-08" db="EMBL/GenBank/DDBJ databases">
        <title>Genomic Encyclopedia of Type Strains, Phase IV (KMG-IV): sequencing the most valuable type-strain genomes for metagenomic binning, comparative biology and taxonomic classification.</title>
        <authorList>
            <person name="Goeker M."/>
        </authorList>
    </citation>
    <scope>NUCLEOTIDE SEQUENCE [LARGE SCALE GENOMIC DNA]</scope>
    <source>
        <strain evidence="2 3">DSM 12252</strain>
    </source>
</reference>